<dbReference type="SUPFAM" id="SSF47769">
    <property type="entry name" value="SAM/Pointed domain"/>
    <property type="match status" value="1"/>
</dbReference>
<dbReference type="InterPro" id="IPR001660">
    <property type="entry name" value="SAM"/>
</dbReference>
<evidence type="ECO:0000313" key="1">
    <source>
        <dbReference type="EMBL" id="KAF6211410.1"/>
    </source>
</evidence>
<sequence>MAYVNVAEWKPDQVTEWLKGLDTIVLPYIQSFLNNRITGQQILGFGPSDLELLGIKKIGHQEIILEGIEHLRSIHYELDRENLQLLALRLSCLSHSLHNELNQSHSESQRLTTQILADIANIVTCVKPLISWLDRPGFSGQLEYTETRSQVLSLGLRMAICGQRDRFAEAPVIDMRDASSKLAKLTDSIVQDMTDPLILQPASLELATVKKRSSDDLVSTISAF</sequence>
<dbReference type="PROSITE" id="PS50105">
    <property type="entry name" value="SAM_DOMAIN"/>
    <property type="match status" value="1"/>
</dbReference>
<comment type="caution">
    <text evidence="1">The sequence shown here is derived from an EMBL/GenBank/DDBJ whole genome shotgun (WGS) entry which is preliminary data.</text>
</comment>
<dbReference type="Pfam" id="PF10534">
    <property type="entry name" value="CRIC_ras_sig"/>
    <property type="match status" value="1"/>
</dbReference>
<dbReference type="Gene3D" id="1.10.150.50">
    <property type="entry name" value="Transcription Factor, Ets-1"/>
    <property type="match status" value="1"/>
</dbReference>
<evidence type="ECO:0008006" key="3">
    <source>
        <dbReference type="Google" id="ProtNLM"/>
    </source>
</evidence>
<evidence type="ECO:0000313" key="2">
    <source>
        <dbReference type="Proteomes" id="UP000466442"/>
    </source>
</evidence>
<keyword evidence="2" id="KW-1185">Reference proteome</keyword>
<dbReference type="PROSITE" id="PS51290">
    <property type="entry name" value="CRIC"/>
    <property type="match status" value="1"/>
</dbReference>
<dbReference type="SMART" id="SM00454">
    <property type="entry name" value="SAM"/>
    <property type="match status" value="1"/>
</dbReference>
<dbReference type="InterPro" id="IPR017874">
    <property type="entry name" value="CRIC_domain"/>
</dbReference>
<dbReference type="AlphaFoldDB" id="A0A6A4JNG7"/>
<name>A0A6A4JNG7_APOLU</name>
<dbReference type="InterPro" id="IPR013761">
    <property type="entry name" value="SAM/pointed_sf"/>
</dbReference>
<dbReference type="OrthoDB" id="74412at2759"/>
<dbReference type="EMBL" id="WIXP02000004">
    <property type="protein sequence ID" value="KAF6211410.1"/>
    <property type="molecule type" value="Genomic_DNA"/>
</dbReference>
<dbReference type="PANTHER" id="PTHR12844:SF42">
    <property type="entry name" value="CONNECTOR ENHANCER OF KSR PROTEIN CNK"/>
    <property type="match status" value="1"/>
</dbReference>
<dbReference type="Proteomes" id="UP000466442">
    <property type="component" value="Unassembled WGS sequence"/>
</dbReference>
<dbReference type="InterPro" id="IPR051566">
    <property type="entry name" value="CNKSR"/>
</dbReference>
<accession>A0A6A4JNG7</accession>
<dbReference type="PANTHER" id="PTHR12844">
    <property type="entry name" value="CONNECTOR ENCHANCER OF KINASE SUPPRESSOR OF RAS"/>
    <property type="match status" value="1"/>
</dbReference>
<reference evidence="1" key="1">
    <citation type="journal article" date="2021" name="Mol. Ecol. Resour.">
        <title>Apolygus lucorum genome provides insights into omnivorousness and mesophyll feeding.</title>
        <authorList>
            <person name="Liu Y."/>
            <person name="Liu H."/>
            <person name="Wang H."/>
            <person name="Huang T."/>
            <person name="Liu B."/>
            <person name="Yang B."/>
            <person name="Yin L."/>
            <person name="Li B."/>
            <person name="Zhang Y."/>
            <person name="Zhang S."/>
            <person name="Jiang F."/>
            <person name="Zhang X."/>
            <person name="Ren Y."/>
            <person name="Wang B."/>
            <person name="Wang S."/>
            <person name="Lu Y."/>
            <person name="Wu K."/>
            <person name="Fan W."/>
            <person name="Wang G."/>
        </authorList>
    </citation>
    <scope>NUCLEOTIDE SEQUENCE</scope>
    <source>
        <strain evidence="1">12Hb</strain>
    </source>
</reference>
<dbReference type="Pfam" id="PF00536">
    <property type="entry name" value="SAM_1"/>
    <property type="match status" value="1"/>
</dbReference>
<proteinExistence type="predicted"/>
<gene>
    <name evidence="1" type="ORF">GE061_011922</name>
</gene>
<protein>
    <recommendedName>
        <fullName evidence="3">SAM domain-containing protein</fullName>
    </recommendedName>
</protein>
<organism evidence="1 2">
    <name type="scientific">Apolygus lucorum</name>
    <name type="common">Small green plant bug</name>
    <name type="synonym">Lygocoris lucorum</name>
    <dbReference type="NCBI Taxonomy" id="248454"/>
    <lineage>
        <taxon>Eukaryota</taxon>
        <taxon>Metazoa</taxon>
        <taxon>Ecdysozoa</taxon>
        <taxon>Arthropoda</taxon>
        <taxon>Hexapoda</taxon>
        <taxon>Insecta</taxon>
        <taxon>Pterygota</taxon>
        <taxon>Neoptera</taxon>
        <taxon>Paraneoptera</taxon>
        <taxon>Hemiptera</taxon>
        <taxon>Heteroptera</taxon>
        <taxon>Panheteroptera</taxon>
        <taxon>Cimicomorpha</taxon>
        <taxon>Miridae</taxon>
        <taxon>Mirini</taxon>
        <taxon>Apolygus</taxon>
    </lineage>
</organism>